<dbReference type="AlphaFoldDB" id="A0A2N3VFL0"/>
<name>A0A2N3VFL0_9NOCA</name>
<gene>
    <name evidence="1" type="ORF">ATK86_4826</name>
</gene>
<sequence length="71" mass="7846">MTVRSDREGGLPETLPALEQLPAEEARDLFELMRAASTFEAAALDKSIDSMVSALPRPLRRVTKKIMFGGR</sequence>
<evidence type="ECO:0000313" key="2">
    <source>
        <dbReference type="Proteomes" id="UP000233766"/>
    </source>
</evidence>
<evidence type="ECO:0000313" key="1">
    <source>
        <dbReference type="EMBL" id="PKV80402.1"/>
    </source>
</evidence>
<proteinExistence type="predicted"/>
<keyword evidence="2" id="KW-1185">Reference proteome</keyword>
<dbReference type="OrthoDB" id="4560026at2"/>
<dbReference type="RefSeq" id="WP_101466345.1">
    <property type="nucleotide sequence ID" value="NZ_JBFAFS010000005.1"/>
</dbReference>
<comment type="caution">
    <text evidence="1">The sequence shown here is derived from an EMBL/GenBank/DDBJ whole genome shotgun (WGS) entry which is preliminary data.</text>
</comment>
<organism evidence="1 2">
    <name type="scientific">Nocardia fluminea</name>
    <dbReference type="NCBI Taxonomy" id="134984"/>
    <lineage>
        <taxon>Bacteria</taxon>
        <taxon>Bacillati</taxon>
        <taxon>Actinomycetota</taxon>
        <taxon>Actinomycetes</taxon>
        <taxon>Mycobacteriales</taxon>
        <taxon>Nocardiaceae</taxon>
        <taxon>Nocardia</taxon>
    </lineage>
</organism>
<dbReference type="Proteomes" id="UP000233766">
    <property type="component" value="Unassembled WGS sequence"/>
</dbReference>
<protein>
    <submittedName>
        <fullName evidence="1">Uncharacterized protein</fullName>
    </submittedName>
</protein>
<reference evidence="1 2" key="1">
    <citation type="submission" date="2017-12" db="EMBL/GenBank/DDBJ databases">
        <title>Sequencing the genomes of 1000 Actinobacteria strains.</title>
        <authorList>
            <person name="Klenk H.-P."/>
        </authorList>
    </citation>
    <scope>NUCLEOTIDE SEQUENCE [LARGE SCALE GENOMIC DNA]</scope>
    <source>
        <strain evidence="1 2">DSM 44489</strain>
    </source>
</reference>
<dbReference type="EMBL" id="PJMW01000002">
    <property type="protein sequence ID" value="PKV80402.1"/>
    <property type="molecule type" value="Genomic_DNA"/>
</dbReference>
<accession>A0A2N3VFL0</accession>